<proteinExistence type="predicted"/>
<comment type="caution">
    <text evidence="1">The sequence shown here is derived from an EMBL/GenBank/DDBJ whole genome shotgun (WGS) entry which is preliminary data.</text>
</comment>
<evidence type="ECO:0000313" key="2">
    <source>
        <dbReference type="Proteomes" id="UP001158048"/>
    </source>
</evidence>
<evidence type="ECO:0000313" key="1">
    <source>
        <dbReference type="EMBL" id="SMQ31001.1"/>
    </source>
</evidence>
<sequence>MTKVYMYVVDRDFGFAPNPFHGLCTLATCKPRTRRVAKVNDWIVGMGGGRLRATGKCIFAMKVSHSETFDGYWSNPLYKDKKPLRNGSKKMIVGDNIYWKKDGNWQQLNSHHSFPDGSPNPHNIKNDTQTDVVLISDYFFYFGAGAVVIPEKILKDLGYANGRDHRKFPLHQAQPLIDYLEREYDANRLYGDPYDFELAKSRYSAENNKVTV</sequence>
<keyword evidence="2" id="KW-1185">Reference proteome</keyword>
<dbReference type="Proteomes" id="UP001158048">
    <property type="component" value="Unassembled WGS sequence"/>
</dbReference>
<dbReference type="EMBL" id="FXUY01000002">
    <property type="protein sequence ID" value="SMQ31001.1"/>
    <property type="molecule type" value="Genomic_DNA"/>
</dbReference>
<accession>A0ACD2UEP6</accession>
<name>A0ACD2UEP6_9PSED</name>
<gene>
    <name evidence="1" type="ORF">SAMN04488483_5900</name>
</gene>
<reference evidence="1" key="1">
    <citation type="submission" date="2017-05" db="EMBL/GenBank/DDBJ databases">
        <authorList>
            <person name="Varghese N."/>
            <person name="Submissions S."/>
        </authorList>
    </citation>
    <scope>NUCLEOTIDE SEQUENCE</scope>
    <source>
        <strain evidence="1">LMG 28168</strain>
    </source>
</reference>
<protein>
    <submittedName>
        <fullName evidence="1">Uncharacterized protein</fullName>
    </submittedName>
</protein>
<organism evidence="1 2">
    <name type="scientific">Pseudomonas helmanticensis</name>
    <dbReference type="NCBI Taxonomy" id="1471381"/>
    <lineage>
        <taxon>Bacteria</taxon>
        <taxon>Pseudomonadati</taxon>
        <taxon>Pseudomonadota</taxon>
        <taxon>Gammaproteobacteria</taxon>
        <taxon>Pseudomonadales</taxon>
        <taxon>Pseudomonadaceae</taxon>
        <taxon>Pseudomonas</taxon>
    </lineage>
</organism>